<evidence type="ECO:0000256" key="1">
    <source>
        <dbReference type="ARBA" id="ARBA00001946"/>
    </source>
</evidence>
<dbReference type="GO" id="GO:0000287">
    <property type="term" value="F:magnesium ion binding"/>
    <property type="evidence" value="ECO:0007669"/>
    <property type="project" value="UniProtKB-UniRule"/>
</dbReference>
<evidence type="ECO:0000256" key="6">
    <source>
        <dbReference type="ARBA" id="ARBA00022842"/>
    </source>
</evidence>
<evidence type="ECO:0000313" key="10">
    <source>
        <dbReference type="EMBL" id="APO66772.1"/>
    </source>
</evidence>
<evidence type="ECO:0000313" key="11">
    <source>
        <dbReference type="Proteomes" id="UP000184749"/>
    </source>
</evidence>
<dbReference type="GO" id="GO:0090729">
    <property type="term" value="F:toxin activity"/>
    <property type="evidence" value="ECO:0007669"/>
    <property type="project" value="UniProtKB-KW"/>
</dbReference>
<keyword evidence="6 8" id="KW-0460">Magnesium</keyword>
<feature type="binding site" evidence="8">
    <location>
        <position position="7"/>
    </location>
    <ligand>
        <name>Mg(2+)</name>
        <dbReference type="ChEBI" id="CHEBI:18420"/>
    </ligand>
</feature>
<dbReference type="Proteomes" id="UP000184749">
    <property type="component" value="Chromosome"/>
</dbReference>
<proteinExistence type="inferred from homology"/>
<dbReference type="EC" id="3.1.-.-" evidence="8"/>
<keyword evidence="3 8" id="KW-0540">Nuclease</keyword>
<accession>A0A1L5NFT3</accession>
<evidence type="ECO:0000256" key="5">
    <source>
        <dbReference type="ARBA" id="ARBA00022801"/>
    </source>
</evidence>
<dbReference type="PANTHER" id="PTHR33653">
    <property type="entry name" value="RIBONUCLEASE VAPC2"/>
    <property type="match status" value="1"/>
</dbReference>
<comment type="function">
    <text evidence="8">Toxic component of a toxin-antitoxin (TA) system. An RNase.</text>
</comment>
<dbReference type="InterPro" id="IPR002716">
    <property type="entry name" value="PIN_dom"/>
</dbReference>
<evidence type="ECO:0000256" key="2">
    <source>
        <dbReference type="ARBA" id="ARBA00022649"/>
    </source>
</evidence>
<dbReference type="GO" id="GO:0004540">
    <property type="term" value="F:RNA nuclease activity"/>
    <property type="evidence" value="ECO:0007669"/>
    <property type="project" value="InterPro"/>
</dbReference>
<keyword evidence="5 8" id="KW-0378">Hydrolase</keyword>
<evidence type="ECO:0000256" key="8">
    <source>
        <dbReference type="HAMAP-Rule" id="MF_00265"/>
    </source>
</evidence>
<organism evidence="10 11">
    <name type="scientific">Rhizobium gallicum</name>
    <dbReference type="NCBI Taxonomy" id="56730"/>
    <lineage>
        <taxon>Bacteria</taxon>
        <taxon>Pseudomonadati</taxon>
        <taxon>Pseudomonadota</taxon>
        <taxon>Alphaproteobacteria</taxon>
        <taxon>Hyphomicrobiales</taxon>
        <taxon>Rhizobiaceae</taxon>
        <taxon>Rhizobium/Agrobacterium group</taxon>
        <taxon>Rhizobium</taxon>
    </lineage>
</organism>
<evidence type="ECO:0000256" key="3">
    <source>
        <dbReference type="ARBA" id="ARBA00022722"/>
    </source>
</evidence>
<keyword evidence="2 8" id="KW-1277">Toxin-antitoxin system</keyword>
<dbReference type="EMBL" id="CP017101">
    <property type="protein sequence ID" value="APO66772.1"/>
    <property type="molecule type" value="Genomic_DNA"/>
</dbReference>
<dbReference type="CDD" id="cd18737">
    <property type="entry name" value="PIN_VapC4-5_FitB-like"/>
    <property type="match status" value="1"/>
</dbReference>
<keyword evidence="4 8" id="KW-0479">Metal-binding</keyword>
<dbReference type="InterPro" id="IPR050556">
    <property type="entry name" value="Type_II_TA_system_RNase"/>
</dbReference>
<evidence type="ECO:0000256" key="7">
    <source>
        <dbReference type="ARBA" id="ARBA00038093"/>
    </source>
</evidence>
<reference evidence="10 11" key="1">
    <citation type="submission" date="2016-09" db="EMBL/GenBank/DDBJ databases">
        <title>The complete genome sequences of Rhizobium gallicum, symbiovars gallicum and phaseoli, symbionts associated to common bean (Phaseolus vulgaris).</title>
        <authorList>
            <person name="Bustos P."/>
            <person name="Santamaria R.I."/>
            <person name="Perez-Carrascal O.M."/>
            <person name="Juarez S."/>
            <person name="Lozano L."/>
            <person name="Martinez-Flores I."/>
            <person name="Martinez-Romero E."/>
            <person name="Cevallos M."/>
            <person name="Romero D."/>
            <person name="Davila G."/>
            <person name="Gonzalez V."/>
        </authorList>
    </citation>
    <scope>NUCLEOTIDE SEQUENCE [LARGE SCALE GENOMIC DNA]</scope>
    <source>
        <strain evidence="10 11">IE4872</strain>
    </source>
</reference>
<evidence type="ECO:0000259" key="9">
    <source>
        <dbReference type="Pfam" id="PF01850"/>
    </source>
</evidence>
<comment type="similarity">
    <text evidence="7 8">Belongs to the PINc/VapC protein family.</text>
</comment>
<feature type="domain" description="PIN" evidence="9">
    <location>
        <begin position="5"/>
        <end position="106"/>
    </location>
</feature>
<evidence type="ECO:0000256" key="4">
    <source>
        <dbReference type="ARBA" id="ARBA00022723"/>
    </source>
</evidence>
<feature type="binding site" evidence="8">
    <location>
        <position position="86"/>
    </location>
    <ligand>
        <name>Mg(2+)</name>
        <dbReference type="ChEBI" id="CHEBI:18420"/>
    </ligand>
</feature>
<dbReference type="Gene3D" id="3.40.50.1010">
    <property type="entry name" value="5'-nuclease"/>
    <property type="match status" value="1"/>
</dbReference>
<sequence>MVKALFDTNILIDYLNAIPEARDELDRYGRRAISVVTWMEVLIGADPDVEAATRSFLNNFQIIAVDNAIAEGAVRLRQRHRIKLPDAIIWSTADAHALLLVTRNTKDFPADNPGIRVPYLR</sequence>
<dbReference type="Pfam" id="PF01850">
    <property type="entry name" value="PIN"/>
    <property type="match status" value="1"/>
</dbReference>
<dbReference type="STRING" id="56730.IE4872_CH01122"/>
<name>A0A1L5NFT3_9HYPH</name>
<dbReference type="AlphaFoldDB" id="A0A1L5NFT3"/>
<comment type="cofactor">
    <cofactor evidence="1 8">
        <name>Mg(2+)</name>
        <dbReference type="ChEBI" id="CHEBI:18420"/>
    </cofactor>
</comment>
<dbReference type="PANTHER" id="PTHR33653:SF1">
    <property type="entry name" value="RIBONUCLEASE VAPC2"/>
    <property type="match status" value="1"/>
</dbReference>
<keyword evidence="8" id="KW-0800">Toxin</keyword>
<protein>
    <recommendedName>
        <fullName evidence="8">Ribonuclease VapC</fullName>
        <shortName evidence="8">RNase VapC</shortName>
        <ecNumber evidence="8">3.1.-.-</ecNumber>
    </recommendedName>
    <alternativeName>
        <fullName evidence="8">Toxin VapC</fullName>
    </alternativeName>
</protein>
<dbReference type="InterPro" id="IPR022907">
    <property type="entry name" value="VapC_family"/>
</dbReference>
<dbReference type="GO" id="GO:0016787">
    <property type="term" value="F:hydrolase activity"/>
    <property type="evidence" value="ECO:0007669"/>
    <property type="project" value="UniProtKB-KW"/>
</dbReference>
<dbReference type="SUPFAM" id="SSF88723">
    <property type="entry name" value="PIN domain-like"/>
    <property type="match status" value="1"/>
</dbReference>
<dbReference type="OrthoDB" id="532510at2"/>
<dbReference type="InterPro" id="IPR029060">
    <property type="entry name" value="PIN-like_dom_sf"/>
</dbReference>
<dbReference type="RefSeq" id="WP_074066968.1">
    <property type="nucleotide sequence ID" value="NZ_CP017101.1"/>
</dbReference>
<gene>
    <name evidence="8" type="primary">vapC</name>
    <name evidence="10" type="ORF">IE4872_CH01122</name>
</gene>
<dbReference type="HAMAP" id="MF_00265">
    <property type="entry name" value="VapC_Nob1"/>
    <property type="match status" value="1"/>
</dbReference>